<dbReference type="Pfam" id="PF01345">
    <property type="entry name" value="DUF11"/>
    <property type="match status" value="1"/>
</dbReference>
<dbReference type="Pfam" id="PF03160">
    <property type="entry name" value="Calx-beta"/>
    <property type="match status" value="1"/>
</dbReference>
<dbReference type="InterPro" id="IPR036691">
    <property type="entry name" value="Endo/exonu/phosph_ase_sf"/>
</dbReference>
<sequence length="1237" mass="128389">MPGQATRRARPRMLHCIARRRIKRLPAHYRWQNSHYVIAVQRQKVSIRAQSSCLRPGRPADAHLGNYMDKNTSRLWAAVVLAFASAGTAQAQVVISQAYGGGGNSGAPVKSDYIELHNNGATAVDLTGWSVQYASVTGTSWQVTTLNGSIAPGGYHLVKQGDGAGSQPALPTPDSVGAINMSGSNFKVALVNSIVALSGACPAGAIDLLGVGPTANCAEGNAPTPVVSNSTSAMRNDKGCADTNNNAADFTIATITATSPRNSASPAFVCGGVGPVLPALTVADISADEGNSGTTVFTFTVSLSQPAGAGGVSWKASTIDGTATAGSDYVAVSDLAGTIPAGQSSATVAVSVNGDTVSEPNETFKLRFQNITGATPAAPGFVDATATIVNDDVTVVAIHDIQGNGAKSPLENQIVTTEGVVTARKSNGFYLQTTDAEADADPMTSEGIYVFTSSAPTAAAAVGNRVRVTGTVAEYIPAADPGQLPLTELTFATYSQIGTAPLPVPVVLPVVQPTSPLDALEPYEGMRVAIQSFKVTAPNQANSVNETNFTSTNRSFFYGVIGDVPRPFREAGIPPGTNPPAGTVPPIPRWDGNPELMVVNSDAIGGPKLEFAAGTVIAGLVGPLDYSFRRYTLLIEPGAALDVTPAPQPRPSVETVDPNAVSVAGYNMQRLFDTVDDPNIKEPLPTAEAYARRKQKASIGIRDYLKTPDILGAVEIENLSTLQDLAAKINADAVANGQPNPNYVAYLEEGNDPGGIDVGYLIKTAEVLPGKPRVEVLAVTQVGKDTTWVQPDGNSDELNDRPPLVLDAVVHYADGRAFPLTVVVVHQRSLSKAEEVGGEGERVRLKRQRQAEFLATYVNQRQTQDPATRLIVLGDFNAFEFNDGLTDVMGTVIGAPSPDDATAVPGDGADLVEPNLINLASTIDPMERYSYSFDGQAQSLDHTLVNEEMVVATSSIKFTHARINADYLEANRADANSPTRMSDHDPMVTYLVPREVADLGVGATASAASVQVGQSIGYTAVATNHGPGRADAVGVGFALDAELPSLSVTQPAGWTCDAPQIASGKTSVACRTGALANAATANFALSANATADLAGKTVKLAVSGETTSQDAVAGNNAAEASVAVIAPGGDATPIGDGQTVVVAGDANQARQFRIDVPAGARNLRIVTVAGAGRGDITLYVKHGSPASASNYDQMSARPGNSEVVFLAAPQAGTWYITIQGGNAAYDRVSLRPSYIVP</sequence>
<dbReference type="GO" id="GO:0003824">
    <property type="term" value="F:catalytic activity"/>
    <property type="evidence" value="ECO:0007669"/>
    <property type="project" value="InterPro"/>
</dbReference>
<evidence type="ECO:0000313" key="6">
    <source>
        <dbReference type="Proteomes" id="UP000275910"/>
    </source>
</evidence>
<dbReference type="PROSITE" id="PS51841">
    <property type="entry name" value="LTD"/>
    <property type="match status" value="1"/>
</dbReference>
<keyword evidence="3" id="KW-0106">Calcium</keyword>
<dbReference type="SUPFAM" id="SSF141072">
    <property type="entry name" value="CalX-like"/>
    <property type="match status" value="1"/>
</dbReference>
<accession>A0A3N2RKL8</accession>
<dbReference type="InterPro" id="IPR007280">
    <property type="entry name" value="Peptidase_C_arc/bac"/>
</dbReference>
<evidence type="ECO:0000256" key="1">
    <source>
        <dbReference type="ARBA" id="ARBA00022729"/>
    </source>
</evidence>
<dbReference type="InterPro" id="IPR038081">
    <property type="entry name" value="CalX-like_sf"/>
</dbReference>
<keyword evidence="1" id="KW-0732">Signal</keyword>
<dbReference type="InterPro" id="IPR036415">
    <property type="entry name" value="Lamin_tail_dom_sf"/>
</dbReference>
<dbReference type="EMBL" id="RCTY01000019">
    <property type="protein sequence ID" value="ROU07993.1"/>
    <property type="molecule type" value="Genomic_DNA"/>
</dbReference>
<dbReference type="Pfam" id="PF00932">
    <property type="entry name" value="LTD"/>
    <property type="match status" value="1"/>
</dbReference>
<keyword evidence="2" id="KW-0677">Repeat</keyword>
<dbReference type="GO" id="GO:0007154">
    <property type="term" value="P:cell communication"/>
    <property type="evidence" value="ECO:0007669"/>
    <property type="project" value="InterPro"/>
</dbReference>
<dbReference type="AlphaFoldDB" id="A0A3N2RKL8"/>
<comment type="caution">
    <text evidence="5">The sequence shown here is derived from an EMBL/GenBank/DDBJ whole genome shotgun (WGS) entry which is preliminary data.</text>
</comment>
<feature type="domain" description="LTD" evidence="4">
    <location>
        <begin position="85"/>
        <end position="215"/>
    </location>
</feature>
<dbReference type="Proteomes" id="UP000275910">
    <property type="component" value="Unassembled WGS sequence"/>
</dbReference>
<dbReference type="Pfam" id="PF04151">
    <property type="entry name" value="PPC"/>
    <property type="match status" value="1"/>
</dbReference>
<gene>
    <name evidence="5" type="ORF">D9T17_07305</name>
</gene>
<dbReference type="Gene3D" id="2.60.40.10">
    <property type="entry name" value="Immunoglobulins"/>
    <property type="match status" value="1"/>
</dbReference>
<dbReference type="Gene3D" id="2.60.40.2030">
    <property type="match status" value="1"/>
</dbReference>
<dbReference type="GO" id="GO:0016020">
    <property type="term" value="C:membrane"/>
    <property type="evidence" value="ECO:0007669"/>
    <property type="project" value="InterPro"/>
</dbReference>
<dbReference type="CDD" id="cd04486">
    <property type="entry name" value="YhcR_OBF_like"/>
    <property type="match status" value="1"/>
</dbReference>
<dbReference type="PANTHER" id="PTHR42834:SF1">
    <property type="entry name" value="ENDONUCLEASE_EXONUCLEASE_PHOSPHATASE FAMILY PROTEIN (AFU_ORTHOLOGUE AFUA_3G09210)"/>
    <property type="match status" value="1"/>
</dbReference>
<evidence type="ECO:0000313" key="5">
    <source>
        <dbReference type="EMBL" id="ROU07993.1"/>
    </source>
</evidence>
<dbReference type="InterPro" id="IPR005135">
    <property type="entry name" value="Endo/exonuclease/phosphatase"/>
</dbReference>
<name>A0A3N2RKL8_LYSEN</name>
<dbReference type="Gene3D" id="3.60.10.10">
    <property type="entry name" value="Endonuclease/exonuclease/phosphatase"/>
    <property type="match status" value="1"/>
</dbReference>
<dbReference type="InterPro" id="IPR001434">
    <property type="entry name" value="OmcB-like_DUF11"/>
</dbReference>
<dbReference type="InterPro" id="IPR003644">
    <property type="entry name" value="Calx_beta"/>
</dbReference>
<organism evidence="5 6">
    <name type="scientific">Lysobacter enzymogenes</name>
    <dbReference type="NCBI Taxonomy" id="69"/>
    <lineage>
        <taxon>Bacteria</taxon>
        <taxon>Pseudomonadati</taxon>
        <taxon>Pseudomonadota</taxon>
        <taxon>Gammaproteobacteria</taxon>
        <taxon>Lysobacterales</taxon>
        <taxon>Lysobacteraceae</taxon>
        <taxon>Lysobacter</taxon>
    </lineage>
</organism>
<evidence type="ECO:0000259" key="4">
    <source>
        <dbReference type="PROSITE" id="PS51841"/>
    </source>
</evidence>
<evidence type="ECO:0000256" key="3">
    <source>
        <dbReference type="ARBA" id="ARBA00022837"/>
    </source>
</evidence>
<dbReference type="SUPFAM" id="SSF56219">
    <property type="entry name" value="DNase I-like"/>
    <property type="match status" value="1"/>
</dbReference>
<protein>
    <submittedName>
        <fullName evidence="5">Nuclease</fullName>
    </submittedName>
</protein>
<evidence type="ECO:0000256" key="2">
    <source>
        <dbReference type="ARBA" id="ARBA00022737"/>
    </source>
</evidence>
<dbReference type="InterPro" id="IPR013783">
    <property type="entry name" value="Ig-like_fold"/>
</dbReference>
<dbReference type="InterPro" id="IPR001322">
    <property type="entry name" value="Lamin_tail_dom"/>
</dbReference>
<reference evidence="5 6" key="1">
    <citation type="submission" date="2018-10" db="EMBL/GenBank/DDBJ databases">
        <title>The genome of Lysobacter enzymogenes OH11.</title>
        <authorList>
            <person name="Liu F."/>
            <person name="Zhao Y."/>
            <person name="Qian G."/>
            <person name="Chen Y."/>
            <person name="Xu H."/>
        </authorList>
    </citation>
    <scope>NUCLEOTIDE SEQUENCE [LARGE SCALE GENOMIC DNA]</scope>
    <source>
        <strain evidence="5 6">OH11</strain>
    </source>
</reference>
<proteinExistence type="predicted"/>
<dbReference type="PANTHER" id="PTHR42834">
    <property type="entry name" value="ENDONUCLEASE/EXONUCLEASE/PHOSPHATASE FAMILY PROTEIN (AFU_ORTHOLOGUE AFUA_3G09210)"/>
    <property type="match status" value="1"/>
</dbReference>
<dbReference type="SUPFAM" id="SSF74853">
    <property type="entry name" value="Lamin A/C globular tail domain"/>
    <property type="match status" value="1"/>
</dbReference>
<dbReference type="Gene3D" id="2.60.120.380">
    <property type="match status" value="1"/>
</dbReference>
<dbReference type="Pfam" id="PF19580">
    <property type="entry name" value="Exo_endo_phos_3"/>
    <property type="match status" value="1"/>
</dbReference>